<feature type="chain" id="PRO_5047071057" description="Signaling pathway modulator ZraP" evidence="4">
    <location>
        <begin position="25"/>
        <end position="143"/>
    </location>
</feature>
<keyword evidence="6" id="KW-1185">Reference proteome</keyword>
<organism evidence="5 6">
    <name type="scientific">Legionella lytica</name>
    <dbReference type="NCBI Taxonomy" id="96232"/>
    <lineage>
        <taxon>Bacteria</taxon>
        <taxon>Pseudomonadati</taxon>
        <taxon>Pseudomonadota</taxon>
        <taxon>Gammaproteobacteria</taxon>
        <taxon>Legionellales</taxon>
        <taxon>Legionellaceae</taxon>
        <taxon>Legionella</taxon>
    </lineage>
</organism>
<dbReference type="InterPro" id="IPR025961">
    <property type="entry name" value="Metal_resist"/>
</dbReference>
<feature type="signal peptide" evidence="4">
    <location>
        <begin position="1"/>
        <end position="24"/>
    </location>
</feature>
<evidence type="ECO:0000256" key="1">
    <source>
        <dbReference type="ARBA" id="ARBA00044945"/>
    </source>
</evidence>
<evidence type="ECO:0000256" key="2">
    <source>
        <dbReference type="ARBA" id="ARBA00044983"/>
    </source>
</evidence>
<evidence type="ECO:0000313" key="6">
    <source>
        <dbReference type="Proteomes" id="UP001615550"/>
    </source>
</evidence>
<accession>A0ABW8D8B2</accession>
<name>A0ABW8D8B2_9GAMM</name>
<dbReference type="RefSeq" id="WP_400187777.1">
    <property type="nucleotide sequence ID" value="NZ_JBGORX010000003.1"/>
</dbReference>
<dbReference type="Proteomes" id="UP001615550">
    <property type="component" value="Unassembled WGS sequence"/>
</dbReference>
<dbReference type="Pfam" id="PF13801">
    <property type="entry name" value="Metal_resist"/>
    <property type="match status" value="1"/>
</dbReference>
<dbReference type="Gene3D" id="1.20.120.1490">
    <property type="match status" value="1"/>
</dbReference>
<evidence type="ECO:0000256" key="3">
    <source>
        <dbReference type="ARBA" id="ARBA00045001"/>
    </source>
</evidence>
<reference evidence="5 6" key="1">
    <citation type="submission" date="2024-08" db="EMBL/GenBank/DDBJ databases">
        <title>Draft Genome Sequence of Legionella lytica strain DSB2004, Isolated From a Fire Sprinkler System.</title>
        <authorList>
            <person name="Everhart A.D."/>
            <person name="Kidane D.T."/>
            <person name="Farone A.L."/>
            <person name="Farone M.B."/>
        </authorList>
    </citation>
    <scope>NUCLEOTIDE SEQUENCE [LARGE SCALE GENOMIC DNA]</scope>
    <source>
        <strain evidence="5 6">DSB2004</strain>
    </source>
</reference>
<evidence type="ECO:0000256" key="4">
    <source>
        <dbReference type="SAM" id="SignalP"/>
    </source>
</evidence>
<proteinExistence type="inferred from homology"/>
<comment type="similarity">
    <text evidence="1">Belongs to the ZraP family.</text>
</comment>
<sequence>MNIKRLLLVNSCAFALVGASVVFAQASTANGEKEAQKQEQCAKFKSLSTEQRAQLQAIRKSMRTDMKPLISEKRALRAQIKTAITTPNAQWNNVEALVAKSNEVNNKITMIVAKSRFDAFQKAGVLMPFRHHHKCHHDNKAAQ</sequence>
<protein>
    <recommendedName>
        <fullName evidence="2">Signaling pathway modulator ZraP</fullName>
    </recommendedName>
    <alternativeName>
        <fullName evidence="3">Zinc resistance-associated protein</fullName>
    </alternativeName>
</protein>
<keyword evidence="4" id="KW-0732">Signal</keyword>
<dbReference type="EMBL" id="JBGORX010000003">
    <property type="protein sequence ID" value="MFJ1268953.1"/>
    <property type="molecule type" value="Genomic_DNA"/>
</dbReference>
<gene>
    <name evidence="5" type="ORF">ACD661_10325</name>
</gene>
<comment type="caution">
    <text evidence="5">The sequence shown here is derived from an EMBL/GenBank/DDBJ whole genome shotgun (WGS) entry which is preliminary data.</text>
</comment>
<evidence type="ECO:0000313" key="5">
    <source>
        <dbReference type="EMBL" id="MFJ1268953.1"/>
    </source>
</evidence>